<comment type="caution">
    <text evidence="1">The sequence shown here is derived from an EMBL/GenBank/DDBJ whole genome shotgun (WGS) entry which is preliminary data.</text>
</comment>
<evidence type="ECO:0000313" key="1">
    <source>
        <dbReference type="EMBL" id="RWX51207.1"/>
    </source>
</evidence>
<sequence>MKKILLLLFTSVVVAILAVNATAGSSLPAIIMLLLGKSTYNGPPLSHQAAMVGPLSGASVQAFQVDDLRTAQEGPIGAAENDSNLLSSGTFDLSLDGIADSEWIVVAASGGEDIDGDGNGAVDTAPTENQGTLHALARASDWRGKHIRITPLSEIAWRYVENMIPTVSAEELQIRLADLARYLIKTDISGNDTVDWDDILAFDPANAGHRDKLAFDYNWLTTADDAGQTILASLQAGATEAVLEQLDATFSWLMTRFPVSDSRYHSVKVELAVFGSGSAASGAPHNLSVNSTLAEPIYEDHIFLPENASEQITFTAVPTAETQILSWTGCKTVSADLSQCSVPLDKSQSVVVNFGWIETQLKAAVHDLSRAYNIVGVNTISVLLPDDMDDLIAEMAAANVDDFIVGDDGGGFLRQITGINQISSTYYQLETVEAALDEVIERGTGHLLKQLTNGDLEGYIAPAASGQQALVSQSAFTGVQRAALEVSERPDDTTFTISLGEKSSSFSDYELEAQSDSIAGNVILYDNGEGGTLTASGKITVKVSFDTAFDLHWGKPKYFKLISIVDAKEEVELIANGKLAK</sequence>
<protein>
    <submittedName>
        <fullName evidence="1">Uncharacterized protein</fullName>
    </submittedName>
</protein>
<accession>A0A444JDW9</accession>
<dbReference type="AlphaFoldDB" id="A0A444JDW9"/>
<feature type="non-terminal residue" evidence="1">
    <location>
        <position position="581"/>
    </location>
</feature>
<keyword evidence="2" id="KW-1185">Reference proteome</keyword>
<gene>
    <name evidence="1" type="ORF">VU01_11841</name>
</gene>
<organism evidence="1 2">
    <name type="scientific">Candidatus Electrothrix marina</name>
    <dbReference type="NCBI Taxonomy" id="1859130"/>
    <lineage>
        <taxon>Bacteria</taxon>
        <taxon>Pseudomonadati</taxon>
        <taxon>Thermodesulfobacteriota</taxon>
        <taxon>Desulfobulbia</taxon>
        <taxon>Desulfobulbales</taxon>
        <taxon>Desulfobulbaceae</taxon>
        <taxon>Candidatus Electrothrix</taxon>
    </lineage>
</organism>
<dbReference type="Proteomes" id="UP000288892">
    <property type="component" value="Unassembled WGS sequence"/>
</dbReference>
<reference evidence="1 2" key="1">
    <citation type="submission" date="2017-01" db="EMBL/GenBank/DDBJ databases">
        <title>The cable genome- insights into the physiology and evolution of filamentous bacteria capable of sulfide oxidation via long distance electron transfer.</title>
        <authorList>
            <person name="Schreiber L."/>
            <person name="Bjerg J.T."/>
            <person name="Boggild A."/>
            <person name="Van De Vossenberg J."/>
            <person name="Meysman F."/>
            <person name="Nielsen L.P."/>
            <person name="Schramm A."/>
            <person name="Kjeldsen K.U."/>
        </authorList>
    </citation>
    <scope>NUCLEOTIDE SEQUENCE [LARGE SCALE GENOMIC DNA]</scope>
    <source>
        <strain evidence="1">A5</strain>
    </source>
</reference>
<proteinExistence type="predicted"/>
<name>A0A444JDW9_9BACT</name>
<dbReference type="EMBL" id="MTKS01000184">
    <property type="protein sequence ID" value="RWX51207.1"/>
    <property type="molecule type" value="Genomic_DNA"/>
</dbReference>
<evidence type="ECO:0000313" key="2">
    <source>
        <dbReference type="Proteomes" id="UP000288892"/>
    </source>
</evidence>